<keyword evidence="2" id="KW-1185">Reference proteome</keyword>
<proteinExistence type="predicted"/>
<comment type="caution">
    <text evidence="1">The sequence shown here is derived from an EMBL/GenBank/DDBJ whole genome shotgun (WGS) entry which is preliminary data.</text>
</comment>
<dbReference type="AlphaFoldDB" id="A0A2V3IQ67"/>
<name>A0A2V3IQ67_9FLOR</name>
<sequence length="133" mass="14847">MPLSDMEEICGLAHVPTPFFRQALQSVVDKDTTCRTTGRPASSRKVALRRLLVPFNDYFQIYFTLIPEMENISIIHTVDLAIAFSVTATLDSRELEEVCTEFELFWGNGQGPPTSLSGDPELANGVFKSIMFV</sequence>
<dbReference type="Proteomes" id="UP000247409">
    <property type="component" value="Unassembled WGS sequence"/>
</dbReference>
<evidence type="ECO:0000313" key="2">
    <source>
        <dbReference type="Proteomes" id="UP000247409"/>
    </source>
</evidence>
<evidence type="ECO:0000313" key="1">
    <source>
        <dbReference type="EMBL" id="PXF44232.1"/>
    </source>
</evidence>
<gene>
    <name evidence="1" type="ORF">BWQ96_06013</name>
</gene>
<accession>A0A2V3IQ67</accession>
<protein>
    <submittedName>
        <fullName evidence="1">Uncharacterized protein</fullName>
    </submittedName>
</protein>
<reference evidence="1 2" key="1">
    <citation type="journal article" date="2018" name="Mol. Biol. Evol.">
        <title>Analysis of the draft genome of the red seaweed Gracilariopsis chorda provides insights into genome size evolution in Rhodophyta.</title>
        <authorList>
            <person name="Lee J."/>
            <person name="Yang E.C."/>
            <person name="Graf L."/>
            <person name="Yang J.H."/>
            <person name="Qiu H."/>
            <person name="Zel Zion U."/>
            <person name="Chan C.X."/>
            <person name="Stephens T.G."/>
            <person name="Weber A.P.M."/>
            <person name="Boo G.H."/>
            <person name="Boo S.M."/>
            <person name="Kim K.M."/>
            <person name="Shin Y."/>
            <person name="Jung M."/>
            <person name="Lee S.J."/>
            <person name="Yim H.S."/>
            <person name="Lee J.H."/>
            <person name="Bhattacharya D."/>
            <person name="Yoon H.S."/>
        </authorList>
    </citation>
    <scope>NUCLEOTIDE SEQUENCE [LARGE SCALE GENOMIC DNA]</scope>
    <source>
        <strain evidence="1 2">SKKU-2015</strain>
        <tissue evidence="1">Whole body</tissue>
    </source>
</reference>
<organism evidence="1 2">
    <name type="scientific">Gracilariopsis chorda</name>
    <dbReference type="NCBI Taxonomy" id="448386"/>
    <lineage>
        <taxon>Eukaryota</taxon>
        <taxon>Rhodophyta</taxon>
        <taxon>Florideophyceae</taxon>
        <taxon>Rhodymeniophycidae</taxon>
        <taxon>Gracilariales</taxon>
        <taxon>Gracilariaceae</taxon>
        <taxon>Gracilariopsis</taxon>
    </lineage>
</organism>
<dbReference type="EMBL" id="NBIV01000097">
    <property type="protein sequence ID" value="PXF44232.1"/>
    <property type="molecule type" value="Genomic_DNA"/>
</dbReference>